<gene>
    <name evidence="2" type="ORF">CBM2587_B60225</name>
</gene>
<feature type="domain" description="Enoyl reductase (ER)" evidence="1">
    <location>
        <begin position="10"/>
        <end position="329"/>
    </location>
</feature>
<dbReference type="CDD" id="cd08241">
    <property type="entry name" value="QOR1"/>
    <property type="match status" value="1"/>
</dbReference>
<evidence type="ECO:0000313" key="2">
    <source>
        <dbReference type="EMBL" id="SOY63213.1"/>
    </source>
</evidence>
<dbReference type="AlphaFoldDB" id="A0A375C5M2"/>
<dbReference type="EMBL" id="OFSQ01000035">
    <property type="protein sequence ID" value="SOY63213.1"/>
    <property type="molecule type" value="Genomic_DNA"/>
</dbReference>
<dbReference type="Gene3D" id="3.90.180.10">
    <property type="entry name" value="Medium-chain alcohol dehydrogenases, catalytic domain"/>
    <property type="match status" value="1"/>
</dbReference>
<dbReference type="GO" id="GO:0016491">
    <property type="term" value="F:oxidoreductase activity"/>
    <property type="evidence" value="ECO:0007669"/>
    <property type="project" value="InterPro"/>
</dbReference>
<dbReference type="InterPro" id="IPR036291">
    <property type="entry name" value="NAD(P)-bd_dom_sf"/>
</dbReference>
<dbReference type="Pfam" id="PF08240">
    <property type="entry name" value="ADH_N"/>
    <property type="match status" value="1"/>
</dbReference>
<dbReference type="SUPFAM" id="SSF50129">
    <property type="entry name" value="GroES-like"/>
    <property type="match status" value="1"/>
</dbReference>
<dbReference type="InterPro" id="IPR013149">
    <property type="entry name" value="ADH-like_C"/>
</dbReference>
<dbReference type="PANTHER" id="PTHR43677">
    <property type="entry name" value="SHORT-CHAIN DEHYDROGENASE/REDUCTASE"/>
    <property type="match status" value="1"/>
</dbReference>
<reference evidence="2" key="1">
    <citation type="submission" date="2018-01" db="EMBL/GenBank/DDBJ databases">
        <authorList>
            <person name="Clerissi C."/>
        </authorList>
    </citation>
    <scope>NUCLEOTIDE SEQUENCE</scope>
    <source>
        <strain evidence="2">Cupriavidus sp. LMG 19464</strain>
    </source>
</reference>
<dbReference type="InterPro" id="IPR020843">
    <property type="entry name" value="ER"/>
</dbReference>
<dbReference type="SUPFAM" id="SSF51735">
    <property type="entry name" value="NAD(P)-binding Rossmann-fold domains"/>
    <property type="match status" value="1"/>
</dbReference>
<organism evidence="2">
    <name type="scientific">Cupriavidus taiwanensis</name>
    <dbReference type="NCBI Taxonomy" id="164546"/>
    <lineage>
        <taxon>Bacteria</taxon>
        <taxon>Pseudomonadati</taxon>
        <taxon>Pseudomonadota</taxon>
        <taxon>Betaproteobacteria</taxon>
        <taxon>Burkholderiales</taxon>
        <taxon>Burkholderiaceae</taxon>
        <taxon>Cupriavidus</taxon>
    </lineage>
</organism>
<accession>A0A375C5M2</accession>
<evidence type="ECO:0000259" key="1">
    <source>
        <dbReference type="SMART" id="SM00829"/>
    </source>
</evidence>
<dbReference type="OrthoDB" id="4190732at2"/>
<dbReference type="InterPro" id="IPR011032">
    <property type="entry name" value="GroES-like_sf"/>
</dbReference>
<dbReference type="Proteomes" id="UP000256780">
    <property type="component" value="Chromosome CBM2587_b"/>
</dbReference>
<dbReference type="Gene3D" id="3.40.50.720">
    <property type="entry name" value="NAD(P)-binding Rossmann-like Domain"/>
    <property type="match status" value="1"/>
</dbReference>
<comment type="caution">
    <text evidence="2">The sequence shown here is derived from an EMBL/GenBank/DDBJ whole genome shotgun (WGS) entry which is preliminary data.</text>
</comment>
<dbReference type="Pfam" id="PF00107">
    <property type="entry name" value="ADH_zinc_N"/>
    <property type="match status" value="1"/>
</dbReference>
<sequence>MKAVVCHRLGLDHTELTEVDPPGMRSDGIRIQVHSAGVSFANLLVLEGKHQNRWDPPFTPGTEIAGIVLECGDETSLFKPGDRVVAGVRIGGFAEQVVAPEATVFALPDAVGFDAAVQFPTIYATAYGALKWRANVAAGETLLVHGAAGGSGLAAVEVGKRLGARVIATAGDAGKLEAARRHGADVTVNYRTENFRDVVLRETSQRGADVIFDPVGGDTFTESLRCIAPDGRIIPMGFAGGTIPQIPANLVLVKNVSVIGIYWGYYMGWGKQAPPASMQDRVRGAFDEMLGWAAAGKLRPETYATYPLAHFKDALGAITERKVIGRVALHPQTAFRA</sequence>
<dbReference type="RefSeq" id="WP_116358418.1">
    <property type="nucleotide sequence ID" value="NZ_LT976854.1"/>
</dbReference>
<dbReference type="InterPro" id="IPR051397">
    <property type="entry name" value="Zn-ADH-like_protein"/>
</dbReference>
<dbReference type="SMART" id="SM00829">
    <property type="entry name" value="PKS_ER"/>
    <property type="match status" value="1"/>
</dbReference>
<dbReference type="InterPro" id="IPR013154">
    <property type="entry name" value="ADH-like_N"/>
</dbReference>
<name>A0A375C5M2_9BURK</name>
<dbReference type="PANTHER" id="PTHR43677:SF4">
    <property type="entry name" value="QUINONE OXIDOREDUCTASE-LIKE PROTEIN 2"/>
    <property type="match status" value="1"/>
</dbReference>
<protein>
    <submittedName>
        <fullName evidence="2">Zinc-binding dehydrogenase family protein 1</fullName>
    </submittedName>
</protein>
<proteinExistence type="predicted"/>